<evidence type="ECO:0000256" key="4">
    <source>
        <dbReference type="ARBA" id="ARBA00022679"/>
    </source>
</evidence>
<evidence type="ECO:0000256" key="8">
    <source>
        <dbReference type="SAM" id="Phobius"/>
    </source>
</evidence>
<evidence type="ECO:0000313" key="11">
    <source>
        <dbReference type="Proteomes" id="UP000663852"/>
    </source>
</evidence>
<sequence length="328" mass="37680">MQSLILINSGWLLHFVLSFYLIRHINHLLLRGVLTLIPCIILTDIGARNLPPHDIQSVFGIACYWMMCLRLLHLVVLSVDQSQTFLSFLCKCLWIYFPVKPCSVEEKQWSVMFHLLSAVIKFLLNRLIHKWLLICEANDSYIRVMVYFISILTFSYVIDLETVLVRIITRDQYTMQSLNNIPFLSQSVREFWGQRYNQIIGTILKESLFQPLNLYISSRSISSLLTFTVSGLFHAHIVLVVFNDKSSLWSTFAGFFLNGIACGMETYLPARLPSLFRYMLTYGVLLFTAPMCLGPYAEDKAVYFGVDQLSSFGDRIISILPVPNICLA</sequence>
<feature type="transmembrane region" description="Helical" evidence="8">
    <location>
        <begin position="140"/>
        <end position="158"/>
    </location>
</feature>
<dbReference type="OrthoDB" id="1077582at2759"/>
<evidence type="ECO:0000256" key="5">
    <source>
        <dbReference type="ARBA" id="ARBA00022692"/>
    </source>
</evidence>
<comment type="subcellular location">
    <subcellularLocation>
        <location evidence="1">Membrane</location>
        <topology evidence="1">Multi-pass membrane protein</topology>
    </subcellularLocation>
</comment>
<feature type="transmembrane region" description="Helical" evidence="8">
    <location>
        <begin position="224"/>
        <end position="242"/>
    </location>
</feature>
<feature type="transmembrane region" description="Helical" evidence="8">
    <location>
        <begin position="28"/>
        <end position="46"/>
    </location>
</feature>
<dbReference type="AlphaFoldDB" id="A0A815PQZ9"/>
<keyword evidence="4" id="KW-0808">Transferase</keyword>
<dbReference type="Proteomes" id="UP000663852">
    <property type="component" value="Unassembled WGS sequence"/>
</dbReference>
<comment type="caution">
    <text evidence="10">The sequence shown here is derived from an EMBL/GenBank/DDBJ whole genome shotgun (WGS) entry which is preliminary data.</text>
</comment>
<dbReference type="GO" id="GO:0006629">
    <property type="term" value="P:lipid metabolic process"/>
    <property type="evidence" value="ECO:0007669"/>
    <property type="project" value="InterPro"/>
</dbReference>
<protein>
    <recommendedName>
        <fullName evidence="9">Wax synthase domain-containing protein</fullName>
    </recommendedName>
</protein>
<keyword evidence="6 8" id="KW-1133">Transmembrane helix</keyword>
<comment type="pathway">
    <text evidence="2">Secondary metabolite biosynthesis.</text>
</comment>
<reference evidence="10" key="1">
    <citation type="submission" date="2021-02" db="EMBL/GenBank/DDBJ databases">
        <authorList>
            <person name="Nowell W R."/>
        </authorList>
    </citation>
    <scope>NUCLEOTIDE SEQUENCE</scope>
</reference>
<dbReference type="EMBL" id="CAJNOJ010000450">
    <property type="protein sequence ID" value="CAF1452897.1"/>
    <property type="molecule type" value="Genomic_DNA"/>
</dbReference>
<feature type="transmembrane region" description="Helical" evidence="8">
    <location>
        <begin position="5"/>
        <end position="22"/>
    </location>
</feature>
<evidence type="ECO:0000256" key="1">
    <source>
        <dbReference type="ARBA" id="ARBA00004141"/>
    </source>
</evidence>
<feature type="transmembrane region" description="Helical" evidence="8">
    <location>
        <begin position="248"/>
        <end position="268"/>
    </location>
</feature>
<keyword evidence="7 8" id="KW-0472">Membrane</keyword>
<dbReference type="InterPro" id="IPR044851">
    <property type="entry name" value="Wax_synthase"/>
</dbReference>
<dbReference type="PANTHER" id="PTHR31595">
    <property type="entry name" value="LONG-CHAIN-ALCOHOL O-FATTY-ACYLTRANSFERASE 3-RELATED"/>
    <property type="match status" value="1"/>
</dbReference>
<feature type="transmembrane region" description="Helical" evidence="8">
    <location>
        <begin position="275"/>
        <end position="297"/>
    </location>
</feature>
<evidence type="ECO:0000259" key="9">
    <source>
        <dbReference type="Pfam" id="PF13813"/>
    </source>
</evidence>
<proteinExistence type="inferred from homology"/>
<dbReference type="GO" id="GO:0008374">
    <property type="term" value="F:O-acyltransferase activity"/>
    <property type="evidence" value="ECO:0007669"/>
    <property type="project" value="InterPro"/>
</dbReference>
<gene>
    <name evidence="10" type="ORF">EDS130_LOCUS39636</name>
</gene>
<feature type="domain" description="Wax synthase" evidence="9">
    <location>
        <begin position="180"/>
        <end position="253"/>
    </location>
</feature>
<feature type="transmembrane region" description="Helical" evidence="8">
    <location>
        <begin position="58"/>
        <end position="76"/>
    </location>
</feature>
<evidence type="ECO:0000256" key="6">
    <source>
        <dbReference type="ARBA" id="ARBA00022989"/>
    </source>
</evidence>
<dbReference type="PANTHER" id="PTHR31595:SF57">
    <property type="entry name" value="OS04G0481900 PROTEIN"/>
    <property type="match status" value="1"/>
</dbReference>
<organism evidence="10 11">
    <name type="scientific">Adineta ricciae</name>
    <name type="common">Rotifer</name>
    <dbReference type="NCBI Taxonomy" id="249248"/>
    <lineage>
        <taxon>Eukaryota</taxon>
        <taxon>Metazoa</taxon>
        <taxon>Spiralia</taxon>
        <taxon>Gnathifera</taxon>
        <taxon>Rotifera</taxon>
        <taxon>Eurotatoria</taxon>
        <taxon>Bdelloidea</taxon>
        <taxon>Adinetida</taxon>
        <taxon>Adinetidae</taxon>
        <taxon>Adineta</taxon>
    </lineage>
</organism>
<evidence type="ECO:0000256" key="2">
    <source>
        <dbReference type="ARBA" id="ARBA00005179"/>
    </source>
</evidence>
<dbReference type="Pfam" id="PF13813">
    <property type="entry name" value="MBOAT_2"/>
    <property type="match status" value="1"/>
</dbReference>
<name>A0A815PQZ9_ADIRI</name>
<evidence type="ECO:0000313" key="10">
    <source>
        <dbReference type="EMBL" id="CAF1452897.1"/>
    </source>
</evidence>
<evidence type="ECO:0000256" key="7">
    <source>
        <dbReference type="ARBA" id="ARBA00023136"/>
    </source>
</evidence>
<accession>A0A815PQZ9</accession>
<keyword evidence="5 8" id="KW-0812">Transmembrane</keyword>
<dbReference type="GO" id="GO:0016020">
    <property type="term" value="C:membrane"/>
    <property type="evidence" value="ECO:0007669"/>
    <property type="project" value="UniProtKB-SubCell"/>
</dbReference>
<evidence type="ECO:0000256" key="3">
    <source>
        <dbReference type="ARBA" id="ARBA00007282"/>
    </source>
</evidence>
<comment type="similarity">
    <text evidence="3">Belongs to the wax synthase family.</text>
</comment>
<dbReference type="InterPro" id="IPR032805">
    <property type="entry name" value="Wax_synthase_dom"/>
</dbReference>